<reference evidence="14 15" key="2">
    <citation type="journal article" date="2012" name="BMC Genomics">
        <title>The genome of Pelobacter carbinolicus reveals surprising metabolic capabilities and physiological features.</title>
        <authorList>
            <person name="Aklujkar M."/>
            <person name="Haveman S.A."/>
            <person name="Didonato R.Jr."/>
            <person name="Chertkov O."/>
            <person name="Han C.S."/>
            <person name="Land M.L."/>
            <person name="Brown P."/>
            <person name="Lovley D.R."/>
        </authorList>
    </citation>
    <scope>NUCLEOTIDE SEQUENCE [LARGE SCALE GENOMIC DNA]</scope>
    <source>
        <strain evidence="15">DSM 2380 / NBRC 103641 / GraBd1</strain>
    </source>
</reference>
<evidence type="ECO:0000256" key="9">
    <source>
        <dbReference type="ARBA" id="ARBA00023136"/>
    </source>
</evidence>
<comment type="function">
    <text evidence="1">Component of the type II secretion system inner membrane complex required for the energy-dependent secretion of extracellular factors such as proteases and toxins from the periplasm.</text>
</comment>
<keyword evidence="15" id="KW-1185">Reference proteome</keyword>
<keyword evidence="9 12" id="KW-0472">Membrane</keyword>
<reference evidence="15" key="1">
    <citation type="submission" date="2005-10" db="EMBL/GenBank/DDBJ databases">
        <title>Complete sequence of Pelobacter carbinolicus DSM 2380.</title>
        <authorList>
            <person name="Copeland A."/>
            <person name="Lucas S."/>
            <person name="Lapidus A."/>
            <person name="Barry K."/>
            <person name="Detter J.C."/>
            <person name="Glavina T."/>
            <person name="Hammon N."/>
            <person name="Israni S."/>
            <person name="Pitluck S."/>
            <person name="Chertkov O."/>
            <person name="Schmutz J."/>
            <person name="Larimer F."/>
            <person name="Land M."/>
            <person name="Kyrpides N."/>
            <person name="Ivanova N."/>
            <person name="Richardson P."/>
        </authorList>
    </citation>
    <scope>NUCLEOTIDE SEQUENCE [LARGE SCALE GENOMIC DNA]</scope>
    <source>
        <strain evidence="15">DSM 2380 / NBRC 103641 / GraBd1</strain>
    </source>
</reference>
<dbReference type="PRINTS" id="PR00812">
    <property type="entry name" value="BCTERIALGSPF"/>
</dbReference>
<feature type="transmembrane region" description="Helical" evidence="12">
    <location>
        <begin position="225"/>
        <end position="245"/>
    </location>
</feature>
<dbReference type="Proteomes" id="UP000002534">
    <property type="component" value="Chromosome"/>
</dbReference>
<keyword evidence="5" id="KW-1003">Cell membrane</keyword>
<feature type="transmembrane region" description="Helical" evidence="12">
    <location>
        <begin position="174"/>
        <end position="195"/>
    </location>
</feature>
<comment type="subcellular location">
    <subcellularLocation>
        <location evidence="2">Cell inner membrane</location>
        <topology evidence="2">Multi-pass membrane protein</topology>
    </subcellularLocation>
    <subcellularLocation>
        <location evidence="11">Cell membrane</location>
        <topology evidence="11">Multi-pass membrane protein</topology>
    </subcellularLocation>
</comment>
<dbReference type="InterPro" id="IPR018076">
    <property type="entry name" value="T2SS_GspF_dom"/>
</dbReference>
<dbReference type="PANTHER" id="PTHR30012:SF0">
    <property type="entry name" value="TYPE II SECRETION SYSTEM PROTEIN F-RELATED"/>
    <property type="match status" value="1"/>
</dbReference>
<dbReference type="HOGENOM" id="CLU_035032_2_1_7"/>
<evidence type="ECO:0000256" key="11">
    <source>
        <dbReference type="RuleBase" id="RU003923"/>
    </source>
</evidence>
<dbReference type="Pfam" id="PF00482">
    <property type="entry name" value="T2SSF"/>
    <property type="match status" value="2"/>
</dbReference>
<evidence type="ECO:0000256" key="12">
    <source>
        <dbReference type="SAM" id="Phobius"/>
    </source>
</evidence>
<evidence type="ECO:0000256" key="1">
    <source>
        <dbReference type="ARBA" id="ARBA00002684"/>
    </source>
</evidence>
<evidence type="ECO:0000256" key="8">
    <source>
        <dbReference type="ARBA" id="ARBA00022989"/>
    </source>
</evidence>
<name>Q3A679_SYNC1</name>
<protein>
    <recommendedName>
        <fullName evidence="10">General secretion pathway protein F</fullName>
    </recommendedName>
</protein>
<gene>
    <name evidence="14" type="primary">pihG</name>
    <name evidence="14" type="ordered locus">Pcar_0873</name>
</gene>
<dbReference type="PROSITE" id="PS00874">
    <property type="entry name" value="T2SP_F"/>
    <property type="match status" value="1"/>
</dbReference>
<evidence type="ECO:0000256" key="4">
    <source>
        <dbReference type="ARBA" id="ARBA00022448"/>
    </source>
</evidence>
<dbReference type="GO" id="GO:0009306">
    <property type="term" value="P:protein secretion"/>
    <property type="evidence" value="ECO:0007669"/>
    <property type="project" value="InterPro"/>
</dbReference>
<evidence type="ECO:0000313" key="15">
    <source>
        <dbReference type="Proteomes" id="UP000002534"/>
    </source>
</evidence>
<evidence type="ECO:0000256" key="6">
    <source>
        <dbReference type="ARBA" id="ARBA00022519"/>
    </source>
</evidence>
<accession>Q3A679</accession>
<dbReference type="eggNOG" id="COG1459">
    <property type="taxonomic scope" value="Bacteria"/>
</dbReference>
<dbReference type="InterPro" id="IPR003004">
    <property type="entry name" value="GspF/PilC"/>
</dbReference>
<keyword evidence="4 11" id="KW-0813">Transport</keyword>
<dbReference type="EMBL" id="CP000142">
    <property type="protein sequence ID" value="ABA88128.1"/>
    <property type="molecule type" value="Genomic_DNA"/>
</dbReference>
<feature type="domain" description="Type II secretion system protein GspF" evidence="13">
    <location>
        <begin position="274"/>
        <end position="389"/>
    </location>
</feature>
<feature type="transmembrane region" description="Helical" evidence="12">
    <location>
        <begin position="377"/>
        <end position="401"/>
    </location>
</feature>
<evidence type="ECO:0000256" key="7">
    <source>
        <dbReference type="ARBA" id="ARBA00022692"/>
    </source>
</evidence>
<evidence type="ECO:0000259" key="13">
    <source>
        <dbReference type="Pfam" id="PF00482"/>
    </source>
</evidence>
<dbReference type="PANTHER" id="PTHR30012">
    <property type="entry name" value="GENERAL SECRETION PATHWAY PROTEIN"/>
    <property type="match status" value="1"/>
</dbReference>
<proteinExistence type="inferred from homology"/>
<dbReference type="Gene3D" id="1.20.81.30">
    <property type="entry name" value="Type II secretion system (T2SS), domain F"/>
    <property type="match status" value="2"/>
</dbReference>
<organism evidence="14 15">
    <name type="scientific">Syntrophotalea carbinolica (strain DSM 2380 / NBRC 103641 / GraBd1)</name>
    <name type="common">Pelobacter carbinolicus</name>
    <dbReference type="NCBI Taxonomy" id="338963"/>
    <lineage>
        <taxon>Bacteria</taxon>
        <taxon>Pseudomonadati</taxon>
        <taxon>Thermodesulfobacteriota</taxon>
        <taxon>Desulfuromonadia</taxon>
        <taxon>Desulfuromonadales</taxon>
        <taxon>Syntrophotaleaceae</taxon>
        <taxon>Syntrophotalea</taxon>
    </lineage>
</organism>
<dbReference type="AlphaFoldDB" id="Q3A679"/>
<evidence type="ECO:0000256" key="2">
    <source>
        <dbReference type="ARBA" id="ARBA00004429"/>
    </source>
</evidence>
<keyword evidence="6" id="KW-0997">Cell inner membrane</keyword>
<dbReference type="RefSeq" id="WP_011340588.1">
    <property type="nucleotide sequence ID" value="NC_007498.2"/>
</dbReference>
<feature type="domain" description="Type II secretion system protein GspF" evidence="13">
    <location>
        <begin position="73"/>
        <end position="196"/>
    </location>
</feature>
<comment type="similarity">
    <text evidence="3 11">Belongs to the GSP F family.</text>
</comment>
<dbReference type="InterPro" id="IPR042094">
    <property type="entry name" value="T2SS_GspF_sf"/>
</dbReference>
<evidence type="ECO:0000256" key="3">
    <source>
        <dbReference type="ARBA" id="ARBA00005745"/>
    </source>
</evidence>
<keyword evidence="8 12" id="KW-1133">Transmembrane helix</keyword>
<sequence length="403" mass="43381">MTTFVCTALNAEGRRVREIITAPDREAAAERLRAGGLTLLEIREDVAGRTGTSAGGGLLACLGIVRTRDMVLFFRMFSSLIESNVTISEAMEILHEQAENRKLKAVIGEVKARIEGGTPLSDAMAAHPKVFSETITNMIRAGELGGILDTVLVRISDYLESRAALRSKMIMSMIYPSVVVVVAVVVVIFLVTFVIPRFAGLLGGRKLPANTQFLLDLAVFLTKNAVPIVLSFMGGVAALVLLLALPETRVHVDRNKIHIPVIGPVFRYGVIVQFSKTFAALLESGITLVEALRATSATVSNLAVRGMIEKMNDKVLAGEPLSTAFEGNRFFTPMVSAMVKIGEHSGLMDQAMTTVGELHERILSDKIARMSAMIEPVLIIVLGGIVGYVAWGLISGMLALYTG</sequence>
<evidence type="ECO:0000256" key="10">
    <source>
        <dbReference type="ARBA" id="ARBA00030750"/>
    </source>
</evidence>
<dbReference type="InterPro" id="IPR001992">
    <property type="entry name" value="T2SS_GspF/T4SS_PilC_CS"/>
</dbReference>
<evidence type="ECO:0000256" key="5">
    <source>
        <dbReference type="ARBA" id="ARBA00022475"/>
    </source>
</evidence>
<keyword evidence="7 11" id="KW-0812">Transmembrane</keyword>
<dbReference type="GO" id="GO:0005886">
    <property type="term" value="C:plasma membrane"/>
    <property type="evidence" value="ECO:0007669"/>
    <property type="project" value="UniProtKB-SubCell"/>
</dbReference>
<dbReference type="KEGG" id="pca:Pcar_0873"/>
<dbReference type="FunFam" id="1.20.81.30:FF:000001">
    <property type="entry name" value="Type II secretion system protein F"/>
    <property type="match status" value="1"/>
</dbReference>
<evidence type="ECO:0000313" key="14">
    <source>
        <dbReference type="EMBL" id="ABA88128.1"/>
    </source>
</evidence>
<dbReference type="STRING" id="338963.Pcar_0873"/>
<dbReference type="OrthoDB" id="9805682at2"/>